<dbReference type="EnsemblPlants" id="HORVU.MOREX.r3.3HG0307510.1">
    <property type="protein sequence ID" value="HORVU.MOREX.r3.3HG0307510.1.CDS1"/>
    <property type="gene ID" value="HORVU.MOREX.r3.3HG0307510"/>
</dbReference>
<organism evidence="6 7">
    <name type="scientific">Hordeum vulgare subsp. vulgare</name>
    <name type="common">Domesticated barley</name>
    <dbReference type="NCBI Taxonomy" id="112509"/>
    <lineage>
        <taxon>Eukaryota</taxon>
        <taxon>Viridiplantae</taxon>
        <taxon>Streptophyta</taxon>
        <taxon>Embryophyta</taxon>
        <taxon>Tracheophyta</taxon>
        <taxon>Spermatophyta</taxon>
        <taxon>Magnoliopsida</taxon>
        <taxon>Liliopsida</taxon>
        <taxon>Poales</taxon>
        <taxon>Poaceae</taxon>
        <taxon>BOP clade</taxon>
        <taxon>Pooideae</taxon>
        <taxon>Triticodae</taxon>
        <taxon>Triticeae</taxon>
        <taxon>Hordeinae</taxon>
        <taxon>Hordeum</taxon>
    </lineage>
</organism>
<dbReference type="AlphaFoldDB" id="A0A8I6XTA3"/>
<evidence type="ECO:0000313" key="7">
    <source>
        <dbReference type="Proteomes" id="UP000011116"/>
    </source>
</evidence>
<sequence length="275" mass="31708">MGLWTFNPALARRELMRMIVLHELAFSLVACDGFRRFVSSLNPNFKMICRKTVKDDCMKAFKEEKRILQGMFQNSKSKISLTTDLWTSNQTVGYICITAHFLDEEWKPHKRIVKLAAMETPHTGAAMFNIMVNFVREWNIGDNLFAVTLDNASNNGAMMKLLRKHLLLKNMLVGGGKLFHQRCASHVINLICQAGLNFLGPVINLIRGSVKYIRSSPSRKEKFQEIIQQHGVQCRKTPSLDVPTRWNSTYMMIDIAKEYRGVFDSLIRLKRIYNF</sequence>
<dbReference type="PANTHER" id="PTHR46481:SF10">
    <property type="entry name" value="ZINC FINGER BED DOMAIN-CONTAINING PROTEIN 39"/>
    <property type="match status" value="1"/>
</dbReference>
<evidence type="ECO:0000256" key="4">
    <source>
        <dbReference type="ARBA" id="ARBA00022833"/>
    </source>
</evidence>
<dbReference type="SUPFAM" id="SSF53098">
    <property type="entry name" value="Ribonuclease H-like"/>
    <property type="match status" value="1"/>
</dbReference>
<keyword evidence="7" id="KW-1185">Reference proteome</keyword>
<evidence type="ECO:0000256" key="1">
    <source>
        <dbReference type="ARBA" id="ARBA00004123"/>
    </source>
</evidence>
<reference evidence="6" key="2">
    <citation type="submission" date="2020-10" db="EMBL/GenBank/DDBJ databases">
        <authorList>
            <person name="Scholz U."/>
            <person name="Mascher M."/>
            <person name="Fiebig A."/>
        </authorList>
    </citation>
    <scope>NUCLEOTIDE SEQUENCE [LARGE SCALE GENOMIC DNA]</scope>
    <source>
        <strain evidence="6">cv. Morex</strain>
    </source>
</reference>
<comment type="subcellular location">
    <subcellularLocation>
        <location evidence="1">Nucleus</location>
    </subcellularLocation>
</comment>
<keyword evidence="5" id="KW-0539">Nucleus</keyword>
<proteinExistence type="predicted"/>
<evidence type="ECO:0000256" key="3">
    <source>
        <dbReference type="ARBA" id="ARBA00022771"/>
    </source>
</evidence>
<evidence type="ECO:0000313" key="6">
    <source>
        <dbReference type="EnsemblPlants" id="HORVU.MOREX.r3.3HG0307510.1.CDS1"/>
    </source>
</evidence>
<evidence type="ECO:0000256" key="5">
    <source>
        <dbReference type="ARBA" id="ARBA00023242"/>
    </source>
</evidence>
<keyword evidence="2" id="KW-0479">Metal-binding</keyword>
<keyword evidence="3" id="KW-0863">Zinc-finger</keyword>
<evidence type="ECO:0008006" key="8">
    <source>
        <dbReference type="Google" id="ProtNLM"/>
    </source>
</evidence>
<accession>A0A8I6XTA3</accession>
<evidence type="ECO:0000256" key="2">
    <source>
        <dbReference type="ARBA" id="ARBA00022723"/>
    </source>
</evidence>
<reference evidence="6" key="3">
    <citation type="submission" date="2022-01" db="UniProtKB">
        <authorList>
            <consortium name="EnsemblPlants"/>
        </authorList>
    </citation>
    <scope>IDENTIFICATION</scope>
    <source>
        <strain evidence="6">subsp. vulgare</strain>
    </source>
</reference>
<protein>
    <recommendedName>
        <fullName evidence="8">AC transposase</fullName>
    </recommendedName>
</protein>
<name>A0A8I6XTA3_HORVV</name>
<keyword evidence="4" id="KW-0862">Zinc</keyword>
<reference evidence="7" key="1">
    <citation type="journal article" date="2012" name="Nature">
        <title>A physical, genetic and functional sequence assembly of the barley genome.</title>
        <authorList>
            <consortium name="The International Barley Genome Sequencing Consortium"/>
            <person name="Mayer K.F."/>
            <person name="Waugh R."/>
            <person name="Brown J.W."/>
            <person name="Schulman A."/>
            <person name="Langridge P."/>
            <person name="Platzer M."/>
            <person name="Fincher G.B."/>
            <person name="Muehlbauer G.J."/>
            <person name="Sato K."/>
            <person name="Close T.J."/>
            <person name="Wise R.P."/>
            <person name="Stein N."/>
        </authorList>
    </citation>
    <scope>NUCLEOTIDE SEQUENCE [LARGE SCALE GENOMIC DNA]</scope>
    <source>
        <strain evidence="7">cv. Morex</strain>
    </source>
</reference>
<dbReference type="Proteomes" id="UP000011116">
    <property type="component" value="Chromosome 3H"/>
</dbReference>
<dbReference type="Gramene" id="HORVU.MOREX.r3.3HG0307510.1">
    <property type="protein sequence ID" value="HORVU.MOREX.r3.3HG0307510.1.CDS1"/>
    <property type="gene ID" value="HORVU.MOREX.r3.3HG0307510"/>
</dbReference>
<dbReference type="SMR" id="A0A8I6XTA3"/>
<dbReference type="PANTHER" id="PTHR46481">
    <property type="entry name" value="ZINC FINGER BED DOMAIN-CONTAINING PROTEIN 4"/>
    <property type="match status" value="1"/>
</dbReference>
<dbReference type="InterPro" id="IPR012337">
    <property type="entry name" value="RNaseH-like_sf"/>
</dbReference>
<dbReference type="InterPro" id="IPR052035">
    <property type="entry name" value="ZnF_BED_domain_contain"/>
</dbReference>
<dbReference type="GO" id="GO:0005634">
    <property type="term" value="C:nucleus"/>
    <property type="evidence" value="ECO:0007669"/>
    <property type="project" value="UniProtKB-SubCell"/>
</dbReference>
<dbReference type="GO" id="GO:0008270">
    <property type="term" value="F:zinc ion binding"/>
    <property type="evidence" value="ECO:0007669"/>
    <property type="project" value="UniProtKB-KW"/>
</dbReference>